<dbReference type="Proteomes" id="UP001500427">
    <property type="component" value="Unassembled WGS sequence"/>
</dbReference>
<name>A0ABP9JLH3_9MICO</name>
<keyword evidence="2" id="KW-0732">Signal</keyword>
<gene>
    <name evidence="3" type="ORF">GCM10023258_32920</name>
</gene>
<feature type="signal peptide" evidence="2">
    <location>
        <begin position="1"/>
        <end position="30"/>
    </location>
</feature>
<feature type="chain" id="PRO_5045121404" description="Alpha/beta hydrolase family protein" evidence="2">
    <location>
        <begin position="31"/>
        <end position="441"/>
    </location>
</feature>
<dbReference type="EMBL" id="BAABIW010000020">
    <property type="protein sequence ID" value="GAA5033188.1"/>
    <property type="molecule type" value="Genomic_DNA"/>
</dbReference>
<protein>
    <recommendedName>
        <fullName evidence="5">Alpha/beta hydrolase family protein</fullName>
    </recommendedName>
</protein>
<reference evidence="4" key="1">
    <citation type="journal article" date="2019" name="Int. J. Syst. Evol. Microbiol.">
        <title>The Global Catalogue of Microorganisms (GCM) 10K type strain sequencing project: providing services to taxonomists for standard genome sequencing and annotation.</title>
        <authorList>
            <consortium name="The Broad Institute Genomics Platform"/>
            <consortium name="The Broad Institute Genome Sequencing Center for Infectious Disease"/>
            <person name="Wu L."/>
            <person name="Ma J."/>
        </authorList>
    </citation>
    <scope>NUCLEOTIDE SEQUENCE [LARGE SCALE GENOMIC DNA]</scope>
    <source>
        <strain evidence="4">JCM 17687</strain>
    </source>
</reference>
<evidence type="ECO:0000256" key="1">
    <source>
        <dbReference type="SAM" id="MobiDB-lite"/>
    </source>
</evidence>
<feature type="compositionally biased region" description="Low complexity" evidence="1">
    <location>
        <begin position="25"/>
        <end position="48"/>
    </location>
</feature>
<evidence type="ECO:0000313" key="3">
    <source>
        <dbReference type="EMBL" id="GAA5033188.1"/>
    </source>
</evidence>
<organism evidence="3 4">
    <name type="scientific">Terrabacter aeriphilus</name>
    <dbReference type="NCBI Taxonomy" id="515662"/>
    <lineage>
        <taxon>Bacteria</taxon>
        <taxon>Bacillati</taxon>
        <taxon>Actinomycetota</taxon>
        <taxon>Actinomycetes</taxon>
        <taxon>Micrococcales</taxon>
        <taxon>Intrasporangiaceae</taxon>
        <taxon>Terrabacter</taxon>
    </lineage>
</organism>
<evidence type="ECO:0000313" key="4">
    <source>
        <dbReference type="Proteomes" id="UP001500427"/>
    </source>
</evidence>
<evidence type="ECO:0008006" key="5">
    <source>
        <dbReference type="Google" id="ProtNLM"/>
    </source>
</evidence>
<dbReference type="RefSeq" id="WP_345508596.1">
    <property type="nucleotide sequence ID" value="NZ_BAABIW010000020.1"/>
</dbReference>
<sequence length="441" mass="43605">MARHPSNRLAVAAAALLLALTTACSSSGDARPPGPGAATPGPVAGDATVPPPQAGPPAWGGELCSQPAVTCAEHAGLPTVLVARPGSRLDDVVLVDLGGPGTSVEQTLERLADLDLFAGHDVLVVGEAWEVTPPTDACLSAEAARVASWAAITAPGSSTGASCDPSRWRFVPADYRAAVADALAPSHGRVTSGVGVSFGAVRVAAALTADVPLLLLSPAPVAGSSGAVDAARADAVLQRARALCAGRPACTGVLDRLGAGRSLEARDYEAALALVGSAPDPDLLRETVAALGARTGTGSADTLTRQAYAATFRYGDGAVLPNLLSYRAGTCGWYSGTGAPSPTSPTSEADATGDTGLAALLDAVLSCGAGPTTPPAIDLVGRRGCVVTARDDVVTPPALTRPWTSGGSALVLRAGGMSAHGALDGTAASLLSRVPASLSAC</sequence>
<feature type="region of interest" description="Disordered" evidence="1">
    <location>
        <begin position="25"/>
        <end position="60"/>
    </location>
</feature>
<proteinExistence type="predicted"/>
<keyword evidence="4" id="KW-1185">Reference proteome</keyword>
<evidence type="ECO:0000256" key="2">
    <source>
        <dbReference type="SAM" id="SignalP"/>
    </source>
</evidence>
<comment type="caution">
    <text evidence="3">The sequence shown here is derived from an EMBL/GenBank/DDBJ whole genome shotgun (WGS) entry which is preliminary data.</text>
</comment>
<accession>A0ABP9JLH3</accession>
<dbReference type="PROSITE" id="PS51257">
    <property type="entry name" value="PROKAR_LIPOPROTEIN"/>
    <property type="match status" value="1"/>
</dbReference>